<dbReference type="Pfam" id="PF01067">
    <property type="entry name" value="Calpain_III"/>
    <property type="match status" value="1"/>
</dbReference>
<organism evidence="9 10">
    <name type="scientific">Petromyzon marinus</name>
    <name type="common">Sea lamprey</name>
    <dbReference type="NCBI Taxonomy" id="7757"/>
    <lineage>
        <taxon>Eukaryota</taxon>
        <taxon>Metazoa</taxon>
        <taxon>Chordata</taxon>
        <taxon>Craniata</taxon>
        <taxon>Vertebrata</taxon>
        <taxon>Cyclostomata</taxon>
        <taxon>Hyperoartia</taxon>
        <taxon>Petromyzontiformes</taxon>
        <taxon>Petromyzontidae</taxon>
        <taxon>Petromyzon</taxon>
    </lineage>
</organism>
<keyword evidence="4 6" id="KW-0788">Thiol protease</keyword>
<dbReference type="SUPFAM" id="SSF47473">
    <property type="entry name" value="EF-hand"/>
    <property type="match status" value="1"/>
</dbReference>
<dbReference type="GO" id="GO:0006508">
    <property type="term" value="P:proteolysis"/>
    <property type="evidence" value="ECO:0007669"/>
    <property type="project" value="UniProtKB-KW"/>
</dbReference>
<dbReference type="GO" id="GO:0005737">
    <property type="term" value="C:cytoplasm"/>
    <property type="evidence" value="ECO:0007669"/>
    <property type="project" value="TreeGrafter"/>
</dbReference>
<dbReference type="Gene3D" id="2.60.120.380">
    <property type="match status" value="1"/>
</dbReference>
<dbReference type="RefSeq" id="XP_032820676.1">
    <property type="nucleotide sequence ID" value="XM_032964785.1"/>
</dbReference>
<dbReference type="PANTHER" id="PTHR10183:SF302">
    <property type="entry name" value="CALPAIN-14"/>
    <property type="match status" value="1"/>
</dbReference>
<feature type="domain" description="Calpain catalytic" evidence="8">
    <location>
        <begin position="35"/>
        <end position="398"/>
    </location>
</feature>
<proteinExistence type="inferred from homology"/>
<dbReference type="AlphaFoldDB" id="A0AAJ7TMD1"/>
<evidence type="ECO:0000256" key="1">
    <source>
        <dbReference type="ARBA" id="ARBA00007623"/>
    </source>
</evidence>
<dbReference type="Gene3D" id="1.10.238.10">
    <property type="entry name" value="EF-hand"/>
    <property type="match status" value="1"/>
</dbReference>
<dbReference type="InterPro" id="IPR022684">
    <property type="entry name" value="Calpain_cysteine_protease"/>
</dbReference>
<dbReference type="KEGG" id="pmrn:116948275"/>
<dbReference type="FunFam" id="3.90.70.10:FF:000114">
    <property type="entry name" value="Calpain a"/>
    <property type="match status" value="1"/>
</dbReference>
<evidence type="ECO:0000313" key="9">
    <source>
        <dbReference type="Proteomes" id="UP001318040"/>
    </source>
</evidence>
<dbReference type="GeneID" id="116948275"/>
<dbReference type="InterPro" id="IPR036213">
    <property type="entry name" value="Calpain_III_sf"/>
</dbReference>
<dbReference type="InterPro" id="IPR022682">
    <property type="entry name" value="Calpain_domain_III"/>
</dbReference>
<evidence type="ECO:0000256" key="7">
    <source>
        <dbReference type="SAM" id="MobiDB-lite"/>
    </source>
</evidence>
<dbReference type="InterPro" id="IPR001300">
    <property type="entry name" value="Peptidase_C2_calpain_cat"/>
</dbReference>
<comment type="similarity">
    <text evidence="1">Belongs to the peptidase C2 family.</text>
</comment>
<name>A0AAJ7TMD1_PETMA</name>
<feature type="active site" evidence="5 6">
    <location>
        <position position="340"/>
    </location>
</feature>
<feature type="active site" evidence="5 6">
    <location>
        <position position="316"/>
    </location>
</feature>
<dbReference type="InterPro" id="IPR000169">
    <property type="entry name" value="Pept_cys_AS"/>
</dbReference>
<dbReference type="CDD" id="cd00214">
    <property type="entry name" value="Calpain_III"/>
    <property type="match status" value="1"/>
</dbReference>
<dbReference type="Pfam" id="PF00648">
    <property type="entry name" value="Peptidase_C2"/>
    <property type="match status" value="1"/>
</dbReference>
<dbReference type="PANTHER" id="PTHR10183">
    <property type="entry name" value="CALPAIN"/>
    <property type="match status" value="1"/>
</dbReference>
<evidence type="ECO:0000259" key="8">
    <source>
        <dbReference type="PROSITE" id="PS50203"/>
    </source>
</evidence>
<dbReference type="PROSITE" id="PS50203">
    <property type="entry name" value="CALPAIN_CAT"/>
    <property type="match status" value="1"/>
</dbReference>
<feature type="region of interest" description="Disordered" evidence="7">
    <location>
        <begin position="554"/>
        <end position="578"/>
    </location>
</feature>
<evidence type="ECO:0000256" key="2">
    <source>
        <dbReference type="ARBA" id="ARBA00022670"/>
    </source>
</evidence>
<dbReference type="PROSITE" id="PS00139">
    <property type="entry name" value="THIOL_PROTEASE_CYS"/>
    <property type="match status" value="1"/>
</dbReference>
<keyword evidence="2 6" id="KW-0645">Protease</keyword>
<feature type="active site" evidence="5 6">
    <location>
        <position position="95"/>
    </location>
</feature>
<dbReference type="Proteomes" id="UP001318040">
    <property type="component" value="Chromosome 33"/>
</dbReference>
<dbReference type="InterPro" id="IPR011992">
    <property type="entry name" value="EF-hand-dom_pair"/>
</dbReference>
<sequence length="753" mass="83826">MSAVLPRGEDDVPDGLGGRQVYTRIRADCLRLRRLFTDDLFPPEATSLGYAELGAGSKLARAVVWRRPHEICKNPQFIVDDASRFDLCQGEVGDCWFLAALASVTLHPRLLERVLPSQQSFSAVDGYAGIFRFRFWQYGKWVEVVIDDRLPTVNGKLLFVHSQSSNEFWSALLEKAYAKLCGSYEAMRGGMLTEAFMDFTGGLTERRPVGRDEEDRPDGSVAAFRGLWDYMRMAQEAGSLMGASTYHPVEGPGRGKGPRATPGLSGRVRGRSWLEKGALGASGPAALGLCCGGVASGLSFPKRPEVETKDGIVLGHAYSVTGVEKVIYRGQSVELVRLRNPWGCVEWSGDWSDRAPQWNEVDPRVVQRMRNALEDGEFWMYMGHFRKNFHTLDMCHLTADDLAEGQRHRWAVATHAGEWRRGHSAGGTCQYQDTYRTNPQYRVRILAREGGEVLLTLLQKPRDMQRNRQPLLSIGFLIHQIPKNLRDSSWLPQEALTAASSVGGTATWSNLREVGGRFHLPYGDYVVVPCTFQPNDEAEFILRIFAQRDGLHSEEMGRESNATVQPRSVPKAPEPMEDGTRRWCRDIFQKYTAPNKGILDPFVLQNLLTKLVSTRVELGTASFSLEGSRRIVGLKGHNGQLGLQEFTVFWTKLKDWTNIFVQSSQEVRGSLSPTELSSALQAVGRAQSPESVRAITARYADARGRLGFEEYVCCLSTLTATSDAFGAFYSSGKATANGVLLSETELLRLMLCC</sequence>
<keyword evidence="3 6" id="KW-0378">Hydrolase</keyword>
<dbReference type="SUPFAM" id="SSF54001">
    <property type="entry name" value="Cysteine proteinases"/>
    <property type="match status" value="1"/>
</dbReference>
<dbReference type="InterPro" id="IPR033883">
    <property type="entry name" value="C2_III"/>
</dbReference>
<dbReference type="Gene3D" id="3.90.70.10">
    <property type="entry name" value="Cysteine proteinases"/>
    <property type="match status" value="1"/>
</dbReference>
<dbReference type="PRINTS" id="PR00704">
    <property type="entry name" value="CALPAIN"/>
</dbReference>
<evidence type="ECO:0000256" key="3">
    <source>
        <dbReference type="ARBA" id="ARBA00022801"/>
    </source>
</evidence>
<dbReference type="SUPFAM" id="SSF49758">
    <property type="entry name" value="Calpain large subunit, middle domain (domain III)"/>
    <property type="match status" value="1"/>
</dbReference>
<gene>
    <name evidence="10" type="primary">LOC116948275</name>
</gene>
<evidence type="ECO:0000256" key="5">
    <source>
        <dbReference type="PIRSR" id="PIRSR622684-1"/>
    </source>
</evidence>
<dbReference type="SMART" id="SM00230">
    <property type="entry name" value="CysPc"/>
    <property type="match status" value="1"/>
</dbReference>
<evidence type="ECO:0000256" key="6">
    <source>
        <dbReference type="PROSITE-ProRule" id="PRU00239"/>
    </source>
</evidence>
<accession>A0AAJ7TMD1</accession>
<protein>
    <submittedName>
        <fullName evidence="10">Calpain-9-like isoform X1</fullName>
    </submittedName>
</protein>
<evidence type="ECO:0000313" key="10">
    <source>
        <dbReference type="RefSeq" id="XP_032820676.1"/>
    </source>
</evidence>
<dbReference type="GO" id="GO:0004198">
    <property type="term" value="F:calcium-dependent cysteine-type endopeptidase activity"/>
    <property type="evidence" value="ECO:0007669"/>
    <property type="project" value="InterPro"/>
</dbReference>
<dbReference type="CDD" id="cd00044">
    <property type="entry name" value="CysPc"/>
    <property type="match status" value="1"/>
</dbReference>
<dbReference type="InterPro" id="IPR022683">
    <property type="entry name" value="Calpain_III"/>
</dbReference>
<dbReference type="SMART" id="SM00720">
    <property type="entry name" value="calpain_III"/>
    <property type="match status" value="1"/>
</dbReference>
<reference evidence="10" key="1">
    <citation type="submission" date="2025-08" db="UniProtKB">
        <authorList>
            <consortium name="RefSeq"/>
        </authorList>
    </citation>
    <scope>IDENTIFICATION</scope>
    <source>
        <tissue evidence="10">Sperm</tissue>
    </source>
</reference>
<keyword evidence="9" id="KW-1185">Reference proteome</keyword>
<evidence type="ECO:0000256" key="4">
    <source>
        <dbReference type="ARBA" id="ARBA00022807"/>
    </source>
</evidence>
<dbReference type="InterPro" id="IPR038765">
    <property type="entry name" value="Papain-like_cys_pep_sf"/>
</dbReference>